<evidence type="ECO:0000313" key="1">
    <source>
        <dbReference type="EMBL" id="CAL4075669.1"/>
    </source>
</evidence>
<name>A0AAV2Q8F5_MEGNR</name>
<dbReference type="AlphaFoldDB" id="A0AAV2Q8F5"/>
<reference evidence="1 2" key="1">
    <citation type="submission" date="2024-05" db="EMBL/GenBank/DDBJ databases">
        <authorList>
            <person name="Wallberg A."/>
        </authorList>
    </citation>
    <scope>NUCLEOTIDE SEQUENCE [LARGE SCALE GENOMIC DNA]</scope>
</reference>
<comment type="caution">
    <text evidence="1">The sequence shown here is derived from an EMBL/GenBank/DDBJ whole genome shotgun (WGS) entry which is preliminary data.</text>
</comment>
<protein>
    <submittedName>
        <fullName evidence="1">Uncharacterized protein</fullName>
    </submittedName>
</protein>
<organism evidence="1 2">
    <name type="scientific">Meganyctiphanes norvegica</name>
    <name type="common">Northern krill</name>
    <name type="synonym">Thysanopoda norvegica</name>
    <dbReference type="NCBI Taxonomy" id="48144"/>
    <lineage>
        <taxon>Eukaryota</taxon>
        <taxon>Metazoa</taxon>
        <taxon>Ecdysozoa</taxon>
        <taxon>Arthropoda</taxon>
        <taxon>Crustacea</taxon>
        <taxon>Multicrustacea</taxon>
        <taxon>Malacostraca</taxon>
        <taxon>Eumalacostraca</taxon>
        <taxon>Eucarida</taxon>
        <taxon>Euphausiacea</taxon>
        <taxon>Euphausiidae</taxon>
        <taxon>Meganyctiphanes</taxon>
    </lineage>
</organism>
<sequence>YSFTSRVDRVDLAITDGPSKYFFWGSNHNDCSQETSRVVLYEDYSGTPFERTNKPKTKHISHSDYYRCYGFTVTDVPGRNHNGQHIKAVTIGNVHFYSVADLSEVSFTGVLAKASSNYPSWTASNAIGNSAWSNGSPYVVPSSLWFEFPVPIRILIYSFTSRVDRVDLAITDGPSKYFFWGSNHNDCSQETSRVVLYEDNSGTPFERTNKPKTKRISHSDYYRCYGFTVTDVPGRNHNGQDIKAVTIGNVHFYSVA</sequence>
<dbReference type="Proteomes" id="UP001497623">
    <property type="component" value="Unassembled WGS sequence"/>
</dbReference>
<feature type="non-terminal residue" evidence="1">
    <location>
        <position position="256"/>
    </location>
</feature>
<evidence type="ECO:0000313" key="2">
    <source>
        <dbReference type="Proteomes" id="UP001497623"/>
    </source>
</evidence>
<gene>
    <name evidence="1" type="ORF">MNOR_LOCUS9834</name>
</gene>
<proteinExistence type="predicted"/>
<dbReference type="EMBL" id="CAXKWB010004828">
    <property type="protein sequence ID" value="CAL4075669.1"/>
    <property type="molecule type" value="Genomic_DNA"/>
</dbReference>
<accession>A0AAV2Q8F5</accession>
<keyword evidence="2" id="KW-1185">Reference proteome</keyword>
<feature type="non-terminal residue" evidence="1">
    <location>
        <position position="1"/>
    </location>
</feature>